<dbReference type="InterPro" id="IPR002490">
    <property type="entry name" value="V-ATPase_116kDa_su"/>
</dbReference>
<evidence type="ECO:0000256" key="8">
    <source>
        <dbReference type="SAM" id="Phobius"/>
    </source>
</evidence>
<comment type="similarity">
    <text evidence="2">Belongs to the V-ATPase 116 kDa subunit family.</text>
</comment>
<comment type="caution">
    <text evidence="9">The sequence shown here is derived from an EMBL/GenBank/DDBJ whole genome shotgun (WGS) entry which is preliminary data.</text>
</comment>
<dbReference type="GO" id="GO:0046961">
    <property type="term" value="F:proton-transporting ATPase activity, rotational mechanism"/>
    <property type="evidence" value="ECO:0007669"/>
    <property type="project" value="InterPro"/>
</dbReference>
<keyword evidence="5 8" id="KW-1133">Transmembrane helix</keyword>
<protein>
    <submittedName>
        <fullName evidence="9">Uncharacterized protein</fullName>
    </submittedName>
</protein>
<comment type="subcellular location">
    <subcellularLocation>
        <location evidence="1">Membrane</location>
        <topology evidence="1">Multi-pass membrane protein</topology>
    </subcellularLocation>
</comment>
<dbReference type="PANTHER" id="PTHR11629">
    <property type="entry name" value="VACUOLAR PROTON ATPASES"/>
    <property type="match status" value="1"/>
</dbReference>
<name>A0A0S7WKA6_UNCT6</name>
<dbReference type="PANTHER" id="PTHR11629:SF63">
    <property type="entry name" value="V-TYPE PROTON ATPASE SUBUNIT A"/>
    <property type="match status" value="1"/>
</dbReference>
<dbReference type="GO" id="GO:0016471">
    <property type="term" value="C:vacuolar proton-transporting V-type ATPase complex"/>
    <property type="evidence" value="ECO:0007669"/>
    <property type="project" value="TreeGrafter"/>
</dbReference>
<evidence type="ECO:0000256" key="6">
    <source>
        <dbReference type="ARBA" id="ARBA00023065"/>
    </source>
</evidence>
<dbReference type="PATRIC" id="fig|1703771.3.peg.1175"/>
<evidence type="ECO:0000256" key="1">
    <source>
        <dbReference type="ARBA" id="ARBA00004141"/>
    </source>
</evidence>
<dbReference type="GO" id="GO:0051117">
    <property type="term" value="F:ATPase binding"/>
    <property type="evidence" value="ECO:0007669"/>
    <property type="project" value="TreeGrafter"/>
</dbReference>
<evidence type="ECO:0000256" key="2">
    <source>
        <dbReference type="ARBA" id="ARBA00009904"/>
    </source>
</evidence>
<evidence type="ECO:0000256" key="7">
    <source>
        <dbReference type="ARBA" id="ARBA00023136"/>
    </source>
</evidence>
<sequence>MGYGAYNLYSAIFYLGDVLSYLRLMALGMVTAGIAMAVNIIAGIVGGVPVVGIIMAGIVLLVGHLFNLAINALGAFVHTLRLQYVEFFPKFFTGGGRKFEPLSRESKYTVIAS</sequence>
<dbReference type="Pfam" id="PF01496">
    <property type="entry name" value="V_ATPase_I"/>
    <property type="match status" value="1"/>
</dbReference>
<dbReference type="AlphaFoldDB" id="A0A0S7WKA6"/>
<evidence type="ECO:0000313" key="9">
    <source>
        <dbReference type="EMBL" id="KPJ50044.1"/>
    </source>
</evidence>
<gene>
    <name evidence="9" type="ORF">AMJ40_04065</name>
</gene>
<keyword evidence="3" id="KW-0813">Transport</keyword>
<accession>A0A0S7WKA6</accession>
<keyword evidence="4 8" id="KW-0812">Transmembrane</keyword>
<dbReference type="GO" id="GO:0033179">
    <property type="term" value="C:proton-transporting V-type ATPase, V0 domain"/>
    <property type="evidence" value="ECO:0007669"/>
    <property type="project" value="InterPro"/>
</dbReference>
<dbReference type="Proteomes" id="UP000051124">
    <property type="component" value="Unassembled WGS sequence"/>
</dbReference>
<dbReference type="GO" id="GO:0007035">
    <property type="term" value="P:vacuolar acidification"/>
    <property type="evidence" value="ECO:0007669"/>
    <property type="project" value="TreeGrafter"/>
</dbReference>
<feature type="transmembrane region" description="Helical" evidence="8">
    <location>
        <begin position="51"/>
        <end position="77"/>
    </location>
</feature>
<organism evidence="9 10">
    <name type="scientific">candidate division TA06 bacterium DG_26</name>
    <dbReference type="NCBI Taxonomy" id="1703771"/>
    <lineage>
        <taxon>Bacteria</taxon>
        <taxon>Bacteria division TA06</taxon>
    </lineage>
</organism>
<dbReference type="EMBL" id="LIZT01000032">
    <property type="protein sequence ID" value="KPJ50044.1"/>
    <property type="molecule type" value="Genomic_DNA"/>
</dbReference>
<feature type="transmembrane region" description="Helical" evidence="8">
    <location>
        <begin position="21"/>
        <end position="45"/>
    </location>
</feature>
<evidence type="ECO:0000256" key="4">
    <source>
        <dbReference type="ARBA" id="ARBA00022692"/>
    </source>
</evidence>
<evidence type="ECO:0000256" key="3">
    <source>
        <dbReference type="ARBA" id="ARBA00022448"/>
    </source>
</evidence>
<keyword evidence="7 8" id="KW-0472">Membrane</keyword>
<evidence type="ECO:0000313" key="10">
    <source>
        <dbReference type="Proteomes" id="UP000051124"/>
    </source>
</evidence>
<evidence type="ECO:0000256" key="5">
    <source>
        <dbReference type="ARBA" id="ARBA00022989"/>
    </source>
</evidence>
<proteinExistence type="inferred from homology"/>
<reference evidence="9 10" key="1">
    <citation type="journal article" date="2015" name="Microbiome">
        <title>Genomic resolution of linkages in carbon, nitrogen, and sulfur cycling among widespread estuary sediment bacteria.</title>
        <authorList>
            <person name="Baker B.J."/>
            <person name="Lazar C.S."/>
            <person name="Teske A.P."/>
            <person name="Dick G.J."/>
        </authorList>
    </citation>
    <scope>NUCLEOTIDE SEQUENCE [LARGE SCALE GENOMIC DNA]</scope>
    <source>
        <strain evidence="9">DG_26</strain>
    </source>
</reference>
<keyword evidence="6" id="KW-0406">Ion transport</keyword>